<accession>A0AAD7Z0K6</accession>
<keyword evidence="1" id="KW-0812">Transmembrane</keyword>
<proteinExistence type="predicted"/>
<gene>
    <name evidence="2" type="ORF">PYW07_014200</name>
</gene>
<organism evidence="2 3">
    <name type="scientific">Mythimna separata</name>
    <name type="common">Oriental armyworm</name>
    <name type="synonym">Pseudaletia separata</name>
    <dbReference type="NCBI Taxonomy" id="271217"/>
    <lineage>
        <taxon>Eukaryota</taxon>
        <taxon>Metazoa</taxon>
        <taxon>Ecdysozoa</taxon>
        <taxon>Arthropoda</taxon>
        <taxon>Hexapoda</taxon>
        <taxon>Insecta</taxon>
        <taxon>Pterygota</taxon>
        <taxon>Neoptera</taxon>
        <taxon>Endopterygota</taxon>
        <taxon>Lepidoptera</taxon>
        <taxon>Glossata</taxon>
        <taxon>Ditrysia</taxon>
        <taxon>Noctuoidea</taxon>
        <taxon>Noctuidae</taxon>
        <taxon>Noctuinae</taxon>
        <taxon>Hadenini</taxon>
        <taxon>Mythimna</taxon>
    </lineage>
</organism>
<dbReference type="Proteomes" id="UP001231518">
    <property type="component" value="Chromosome 5"/>
</dbReference>
<evidence type="ECO:0000256" key="1">
    <source>
        <dbReference type="SAM" id="Phobius"/>
    </source>
</evidence>
<evidence type="ECO:0000313" key="2">
    <source>
        <dbReference type="EMBL" id="KAJ8733649.1"/>
    </source>
</evidence>
<dbReference type="EMBL" id="JARGEI010000003">
    <property type="protein sequence ID" value="KAJ8733649.1"/>
    <property type="molecule type" value="Genomic_DNA"/>
</dbReference>
<name>A0AAD7Z0K6_MYTSE</name>
<feature type="transmembrane region" description="Helical" evidence="1">
    <location>
        <begin position="402"/>
        <end position="426"/>
    </location>
</feature>
<feature type="transmembrane region" description="Helical" evidence="1">
    <location>
        <begin position="333"/>
        <end position="353"/>
    </location>
</feature>
<feature type="transmembrane region" description="Helical" evidence="1">
    <location>
        <begin position="184"/>
        <end position="203"/>
    </location>
</feature>
<feature type="transmembrane region" description="Helical" evidence="1">
    <location>
        <begin position="153"/>
        <end position="172"/>
    </location>
</feature>
<keyword evidence="1" id="KW-1133">Transmembrane helix</keyword>
<feature type="transmembrane region" description="Helical" evidence="1">
    <location>
        <begin position="438"/>
        <end position="463"/>
    </location>
</feature>
<keyword evidence="1" id="KW-0472">Membrane</keyword>
<feature type="transmembrane region" description="Helical" evidence="1">
    <location>
        <begin position="299"/>
        <end position="321"/>
    </location>
</feature>
<evidence type="ECO:0000313" key="3">
    <source>
        <dbReference type="Proteomes" id="UP001231518"/>
    </source>
</evidence>
<feature type="transmembrane region" description="Helical" evidence="1">
    <location>
        <begin position="359"/>
        <end position="381"/>
    </location>
</feature>
<sequence length="551" mass="65509">MNQRPGDVSTCNYDLSTASLQSLGTGVKYEDPRFQLNLVQKKELASERPIIPSTKCERLAYYRAFTSTQSKTEIILPKSQNINRCENKTYFDDKYNVRIICYEIQEFTKLFKNQSHSIDGPFYVHKVTGEYFQVSQVAYYREQIDRIANSWDFSIFFIVWGFVQILQIHAWKRYFWKALHYSQWGINLVDLCTLGFLIVTHYSNMDPRPPARKRFALQRTRDFGYVSEFWIDPTTDCATMIISNALIYVFRGLLTIRVKIYCEGLLHTQMPDTQFNEKSWFYVWPIFWQQFYLGDIYSLLYTVFSMLCESLILVVTNLCITETVVYEWPKVKRWQVTVISTLIGIFIHCYTTIDTRAILWIYGKGIATLAELVFLYLLYPLGRLVDDYTFHYGMRPTKLKILSLRFVPVYYMFKIYVMFCSFLNVMSTESVGKANSHYIWSWFLMIIPIVVGILITMFKFLVVRRMPWSYLIRPVPKWGPRDFSVRQLRKQFDSRFHIDFEVPRLLSRYFLSKKETKVYKVDVRYDYQKRAHISKAVGFGEFNDEKKEKTS</sequence>
<keyword evidence="3" id="KW-1185">Reference proteome</keyword>
<dbReference type="AlphaFoldDB" id="A0AAD7Z0K6"/>
<reference evidence="2" key="1">
    <citation type="submission" date="2023-03" db="EMBL/GenBank/DDBJ databases">
        <title>Chromosome-level genomes of two armyworms, Mythimna separata and Mythimna loreyi, provide insights into the biosynthesis and reception of sex pheromones.</title>
        <authorList>
            <person name="Zhao H."/>
        </authorList>
    </citation>
    <scope>NUCLEOTIDE SEQUENCE</scope>
    <source>
        <strain evidence="2">BeijingLab</strain>
        <tissue evidence="2">Pupa</tissue>
    </source>
</reference>
<comment type="caution">
    <text evidence="2">The sequence shown here is derived from an EMBL/GenBank/DDBJ whole genome shotgun (WGS) entry which is preliminary data.</text>
</comment>
<protein>
    <submittedName>
        <fullName evidence="2">Uncharacterized protein</fullName>
    </submittedName>
</protein>